<dbReference type="EMBL" id="SHMC01000002">
    <property type="protein sequence ID" value="TAA26893.1"/>
    <property type="molecule type" value="Genomic_DNA"/>
</dbReference>
<name>A0A4Q8LDE2_9GAMM</name>
<comment type="caution">
    <text evidence="1">The sequence shown here is derived from an EMBL/GenBank/DDBJ whole genome shotgun (WGS) entry which is preliminary data.</text>
</comment>
<sequence length="82" mass="8890">MRANAADCGVSIAVFPQRPLSAPRPESPSPADRIRQARRRLYSFAHAPASDPVVSLPLRLHASVAIARVIPFPQPGPARRTE</sequence>
<protein>
    <submittedName>
        <fullName evidence="1">Uncharacterized protein</fullName>
    </submittedName>
</protein>
<reference evidence="1 2" key="1">
    <citation type="submission" date="2019-02" db="EMBL/GenBank/DDBJ databases">
        <title>WGS of Pseudoxanthomonas species novum from clinical isolates.</title>
        <authorList>
            <person name="Bernier A.-M."/>
            <person name="Bernard K."/>
            <person name="Vachon A."/>
        </authorList>
    </citation>
    <scope>NUCLEOTIDE SEQUENCE [LARGE SCALE GENOMIC DNA]</scope>
    <source>
        <strain evidence="1 2">NML171200</strain>
    </source>
</reference>
<dbReference type="Proteomes" id="UP000292627">
    <property type="component" value="Unassembled WGS sequence"/>
</dbReference>
<proteinExistence type="predicted"/>
<evidence type="ECO:0000313" key="1">
    <source>
        <dbReference type="EMBL" id="TAA26893.1"/>
    </source>
</evidence>
<gene>
    <name evidence="1" type="ORF">EA660_06680</name>
</gene>
<organism evidence="1 2">
    <name type="scientific">Pseudoxanthomonas winnipegensis</name>
    <dbReference type="NCBI Taxonomy" id="2480810"/>
    <lineage>
        <taxon>Bacteria</taxon>
        <taxon>Pseudomonadati</taxon>
        <taxon>Pseudomonadota</taxon>
        <taxon>Gammaproteobacteria</taxon>
        <taxon>Lysobacterales</taxon>
        <taxon>Lysobacteraceae</taxon>
        <taxon>Pseudoxanthomonas</taxon>
    </lineage>
</organism>
<dbReference type="AlphaFoldDB" id="A0A4Q8LDE2"/>
<dbReference type="RefSeq" id="WP_130550744.1">
    <property type="nucleotide sequence ID" value="NZ_SHMC01000002.1"/>
</dbReference>
<evidence type="ECO:0000313" key="2">
    <source>
        <dbReference type="Proteomes" id="UP000292627"/>
    </source>
</evidence>
<accession>A0A4Q8LDE2</accession>